<proteinExistence type="inferred from homology"/>
<comment type="caution">
    <text evidence="4">The sequence shown here is derived from an EMBL/GenBank/DDBJ whole genome shotgun (WGS) entry which is preliminary data.</text>
</comment>
<feature type="region of interest" description="Disordered" evidence="2">
    <location>
        <begin position="199"/>
        <end position="218"/>
    </location>
</feature>
<dbReference type="InterPro" id="IPR036390">
    <property type="entry name" value="WH_DNA-bd_sf"/>
</dbReference>
<dbReference type="Pfam" id="PF21205">
    <property type="entry name" value="Rep3_C"/>
    <property type="match status" value="1"/>
</dbReference>
<protein>
    <submittedName>
        <fullName evidence="4">Initiator Replication family protein</fullName>
    </submittedName>
</protein>
<organism evidence="4">
    <name type="scientific">Staphylococcus schleiferi</name>
    <dbReference type="NCBI Taxonomy" id="1295"/>
    <lineage>
        <taxon>Bacteria</taxon>
        <taxon>Bacillati</taxon>
        <taxon>Bacillota</taxon>
        <taxon>Bacilli</taxon>
        <taxon>Bacillales</taxon>
        <taxon>Staphylococcaceae</taxon>
        <taxon>Staphylococcus</taxon>
    </lineage>
</organism>
<evidence type="ECO:0000259" key="3">
    <source>
        <dbReference type="Pfam" id="PF01051"/>
    </source>
</evidence>
<dbReference type="GO" id="GO:0006270">
    <property type="term" value="P:DNA replication initiation"/>
    <property type="evidence" value="ECO:0007669"/>
    <property type="project" value="InterPro"/>
</dbReference>
<dbReference type="AlphaFoldDB" id="A0A7Z7W1F0"/>
<gene>
    <name evidence="4" type="ORF">NCTC12218_02562</name>
</gene>
<dbReference type="SUPFAM" id="SSF46785">
    <property type="entry name" value="Winged helix' DNA-binding domain"/>
    <property type="match status" value="2"/>
</dbReference>
<comment type="similarity">
    <text evidence="1">Belongs to the initiator RepB protein family.</text>
</comment>
<dbReference type="InterPro" id="IPR036388">
    <property type="entry name" value="WH-like_DNA-bd_sf"/>
</dbReference>
<feature type="region of interest" description="Disordered" evidence="2">
    <location>
        <begin position="224"/>
        <end position="251"/>
    </location>
</feature>
<dbReference type="InterPro" id="IPR000525">
    <property type="entry name" value="Initiator_Rep_WH1"/>
</dbReference>
<evidence type="ECO:0000256" key="1">
    <source>
        <dbReference type="ARBA" id="ARBA00038283"/>
    </source>
</evidence>
<reference evidence="4" key="1">
    <citation type="submission" date="2018-06" db="EMBL/GenBank/DDBJ databases">
        <authorList>
            <consortium name="Pathogen Informatics"/>
            <person name="Doyle S."/>
        </authorList>
    </citation>
    <scope>NUCLEOTIDE SEQUENCE [LARGE SCALE GENOMIC DNA]</scope>
    <source>
        <strain evidence="4">NCTC12218</strain>
    </source>
</reference>
<name>A0A7Z7W1F0_STASC</name>
<dbReference type="GO" id="GO:0003887">
    <property type="term" value="F:DNA-directed DNA polymerase activity"/>
    <property type="evidence" value="ECO:0007669"/>
    <property type="project" value="InterPro"/>
</dbReference>
<feature type="compositionally biased region" description="Basic and acidic residues" evidence="2">
    <location>
        <begin position="224"/>
        <end position="245"/>
    </location>
</feature>
<feature type="compositionally biased region" description="Basic and acidic residues" evidence="2">
    <location>
        <begin position="206"/>
        <end position="218"/>
    </location>
</feature>
<dbReference type="Gene3D" id="1.10.10.10">
    <property type="entry name" value="Winged helix-like DNA-binding domain superfamily/Winged helix DNA-binding domain"/>
    <property type="match status" value="2"/>
</dbReference>
<accession>A0A7Z7W1F0</accession>
<evidence type="ECO:0000256" key="2">
    <source>
        <dbReference type="SAM" id="MobiDB-lite"/>
    </source>
</evidence>
<dbReference type="EMBL" id="UHEF01000002">
    <property type="protein sequence ID" value="SUN28385.1"/>
    <property type="molecule type" value="Genomic_DNA"/>
</dbReference>
<dbReference type="Pfam" id="PF01051">
    <property type="entry name" value="Rep3_N"/>
    <property type="match status" value="1"/>
</dbReference>
<evidence type="ECO:0000313" key="4">
    <source>
        <dbReference type="EMBL" id="SUN28385.1"/>
    </source>
</evidence>
<feature type="domain" description="Initiator Rep protein WH1" evidence="3">
    <location>
        <begin position="2"/>
        <end position="121"/>
    </location>
</feature>
<sequence length="251" mass="30652">MCNKLKEQDTNTLRLSFDELKKLSNYSPETRNINRFANDLDNVYKKMLNLTIRYEDDDVIERFVLFNHYRIHKREQYLEISTSSNLKHILNSITNNFTKFELKEMTRLKSTYSKNMFRLLKQYKHTGYLKIHIDDFKNRLDIPKSYRMTDINKNVFKPIIIELGSIFNNLTINKIKAKKGRKIEWIEFTFDAEKRIHNKRQPQMSKIDKSRQYVRREKTPKWLEERSYEKQPQKDYDPQLRERTRGFFKTT</sequence>